<evidence type="ECO:0000313" key="3">
    <source>
        <dbReference type="Proteomes" id="UP001600888"/>
    </source>
</evidence>
<organism evidence="2 3">
    <name type="scientific">Diaporthe vaccinii</name>
    <dbReference type="NCBI Taxonomy" id="105482"/>
    <lineage>
        <taxon>Eukaryota</taxon>
        <taxon>Fungi</taxon>
        <taxon>Dikarya</taxon>
        <taxon>Ascomycota</taxon>
        <taxon>Pezizomycotina</taxon>
        <taxon>Sordariomycetes</taxon>
        <taxon>Sordariomycetidae</taxon>
        <taxon>Diaporthales</taxon>
        <taxon>Diaporthaceae</taxon>
        <taxon>Diaporthe</taxon>
        <taxon>Diaporthe eres species complex</taxon>
    </lineage>
</organism>
<proteinExistence type="predicted"/>
<comment type="caution">
    <text evidence="2">The sequence shown here is derived from an EMBL/GenBank/DDBJ whole genome shotgun (WGS) entry which is preliminary data.</text>
</comment>
<accession>A0ABR4F461</accession>
<sequence length="317" mass="36849">MIRIWVRRCTPRRGRATWCDAAAQRCTISTTPSSATQQRPRRQRSRQSGSKKGQIKDNGVSNKTSRRASPSSDTETDWSLWKDPPVPVEEQEARFERCTDGRYRTFIIAPCPACGMQHSLNLCPFVFEYNPWRFGKPKTETLMFNGQMDNSQKFHDAVVYMRRKFVHRMPNGDLVYVPRSETKDAPPLARLWLSNFDSRVTFHKGRTQGEESVFDAYNYRIPPRSYFPGHYPTTDHDGRPFLIVYTNSGHFDDWMPYEIELIRSFVTEYNRGIESITERSPDVDTRPIGVVMVTYVKSISRHRHYMFLGSLKSINPG</sequence>
<feature type="compositionally biased region" description="Polar residues" evidence="1">
    <location>
        <begin position="59"/>
        <end position="73"/>
    </location>
</feature>
<name>A0ABR4F461_9PEZI</name>
<keyword evidence="3" id="KW-1185">Reference proteome</keyword>
<evidence type="ECO:0000313" key="2">
    <source>
        <dbReference type="EMBL" id="KAL2289464.1"/>
    </source>
</evidence>
<protein>
    <submittedName>
        <fullName evidence="2">Uncharacterized protein</fullName>
    </submittedName>
</protein>
<dbReference type="EMBL" id="JBAWTH010000012">
    <property type="protein sequence ID" value="KAL2289464.1"/>
    <property type="molecule type" value="Genomic_DNA"/>
</dbReference>
<feature type="region of interest" description="Disordered" evidence="1">
    <location>
        <begin position="30"/>
        <end position="83"/>
    </location>
</feature>
<reference evidence="2 3" key="1">
    <citation type="submission" date="2024-03" db="EMBL/GenBank/DDBJ databases">
        <title>A high-quality draft genome sequence of Diaporthe vaccinii, a causative agent of upright dieback and viscid rot disease in cranberry plants.</title>
        <authorList>
            <person name="Sarrasin M."/>
            <person name="Lang B.F."/>
            <person name="Burger G."/>
        </authorList>
    </citation>
    <scope>NUCLEOTIDE SEQUENCE [LARGE SCALE GENOMIC DNA]</scope>
    <source>
        <strain evidence="2 3">IS7</strain>
    </source>
</reference>
<gene>
    <name evidence="2" type="ORF">FJTKL_01741</name>
</gene>
<dbReference type="Proteomes" id="UP001600888">
    <property type="component" value="Unassembled WGS sequence"/>
</dbReference>
<evidence type="ECO:0000256" key="1">
    <source>
        <dbReference type="SAM" id="MobiDB-lite"/>
    </source>
</evidence>